<name>A0A699Z4W6_HAELA</name>
<dbReference type="Proteomes" id="UP000485058">
    <property type="component" value="Unassembled WGS sequence"/>
</dbReference>
<reference evidence="2 3" key="1">
    <citation type="submission" date="2020-02" db="EMBL/GenBank/DDBJ databases">
        <title>Draft genome sequence of Haematococcus lacustris strain NIES-144.</title>
        <authorList>
            <person name="Morimoto D."/>
            <person name="Nakagawa S."/>
            <person name="Yoshida T."/>
            <person name="Sawayama S."/>
        </authorList>
    </citation>
    <scope>NUCLEOTIDE SEQUENCE [LARGE SCALE GENOMIC DNA]</scope>
    <source>
        <strain evidence="2 3">NIES-144</strain>
    </source>
</reference>
<feature type="signal peptide" evidence="1">
    <location>
        <begin position="1"/>
        <end position="27"/>
    </location>
</feature>
<dbReference type="AlphaFoldDB" id="A0A699Z4W6"/>
<feature type="non-terminal residue" evidence="2">
    <location>
        <position position="1"/>
    </location>
</feature>
<keyword evidence="3" id="KW-1185">Reference proteome</keyword>
<protein>
    <submittedName>
        <fullName evidence="2">Uncharacterized protein</fullName>
    </submittedName>
</protein>
<evidence type="ECO:0000313" key="3">
    <source>
        <dbReference type="Proteomes" id="UP000485058"/>
    </source>
</evidence>
<proteinExistence type="predicted"/>
<evidence type="ECO:0000256" key="1">
    <source>
        <dbReference type="SAM" id="SignalP"/>
    </source>
</evidence>
<organism evidence="2 3">
    <name type="scientific">Haematococcus lacustris</name>
    <name type="common">Green alga</name>
    <name type="synonym">Haematococcus pluvialis</name>
    <dbReference type="NCBI Taxonomy" id="44745"/>
    <lineage>
        <taxon>Eukaryota</taxon>
        <taxon>Viridiplantae</taxon>
        <taxon>Chlorophyta</taxon>
        <taxon>core chlorophytes</taxon>
        <taxon>Chlorophyceae</taxon>
        <taxon>CS clade</taxon>
        <taxon>Chlamydomonadales</taxon>
        <taxon>Haematococcaceae</taxon>
        <taxon>Haematococcus</taxon>
    </lineage>
</organism>
<sequence length="110" mass="11807">MAGHCSLLVSLLGHSDLLVAVIKSTQSASILAAAKDEVTHAVDVLVGCNNPYQAELSMKRHKRAMQLVVFFGAATIGTAGGWRPLELCYWPDQGALPAKGKEYHGLGYKR</sequence>
<feature type="non-terminal residue" evidence="2">
    <location>
        <position position="110"/>
    </location>
</feature>
<gene>
    <name evidence="2" type="ORF">HaLaN_13682</name>
</gene>
<keyword evidence="1" id="KW-0732">Signal</keyword>
<feature type="chain" id="PRO_5025454874" evidence="1">
    <location>
        <begin position="28"/>
        <end position="110"/>
    </location>
</feature>
<dbReference type="EMBL" id="BLLF01001099">
    <property type="protein sequence ID" value="GFH17121.1"/>
    <property type="molecule type" value="Genomic_DNA"/>
</dbReference>
<comment type="caution">
    <text evidence="2">The sequence shown here is derived from an EMBL/GenBank/DDBJ whole genome shotgun (WGS) entry which is preliminary data.</text>
</comment>
<accession>A0A699Z4W6</accession>
<evidence type="ECO:0000313" key="2">
    <source>
        <dbReference type="EMBL" id="GFH17121.1"/>
    </source>
</evidence>